<evidence type="ECO:0000256" key="1">
    <source>
        <dbReference type="SAM" id="MobiDB-lite"/>
    </source>
</evidence>
<accession>A0A0P7YWJ2</accession>
<protein>
    <recommendedName>
        <fullName evidence="4">DUF928 domain-containing protein</fullName>
    </recommendedName>
</protein>
<evidence type="ECO:0000313" key="2">
    <source>
        <dbReference type="EMBL" id="KPQ35321.1"/>
    </source>
</evidence>
<evidence type="ECO:0008006" key="4">
    <source>
        <dbReference type="Google" id="ProtNLM"/>
    </source>
</evidence>
<dbReference type="Proteomes" id="UP000050465">
    <property type="component" value="Unassembled WGS sequence"/>
</dbReference>
<feature type="compositionally biased region" description="Low complexity" evidence="1">
    <location>
        <begin position="49"/>
        <end position="69"/>
    </location>
</feature>
<proteinExistence type="predicted"/>
<comment type="caution">
    <text evidence="2">The sequence shown here is derived from an EMBL/GenBank/DDBJ whole genome shotgun (WGS) entry which is preliminary data.</text>
</comment>
<dbReference type="Pfam" id="PF06051">
    <property type="entry name" value="DUF928"/>
    <property type="match status" value="1"/>
</dbReference>
<dbReference type="InterPro" id="IPR010328">
    <property type="entry name" value="DUF928"/>
</dbReference>
<name>A0A0P7YWJ2_9CYAN</name>
<evidence type="ECO:0000313" key="3">
    <source>
        <dbReference type="Proteomes" id="UP000050465"/>
    </source>
</evidence>
<dbReference type="STRING" id="1666911.HLUCCA11_11585"/>
<dbReference type="EMBL" id="LJZR01000013">
    <property type="protein sequence ID" value="KPQ35321.1"/>
    <property type="molecule type" value="Genomic_DNA"/>
</dbReference>
<dbReference type="AlphaFoldDB" id="A0A0P7YWJ2"/>
<feature type="region of interest" description="Disordered" evidence="1">
    <location>
        <begin position="40"/>
        <end position="72"/>
    </location>
</feature>
<gene>
    <name evidence="2" type="ORF">HLUCCA11_11585</name>
</gene>
<organism evidence="2 3">
    <name type="scientific">Phormidesmis priestleyi Ana</name>
    <dbReference type="NCBI Taxonomy" id="1666911"/>
    <lineage>
        <taxon>Bacteria</taxon>
        <taxon>Bacillati</taxon>
        <taxon>Cyanobacteriota</taxon>
        <taxon>Cyanophyceae</taxon>
        <taxon>Leptolyngbyales</taxon>
        <taxon>Leptolyngbyaceae</taxon>
        <taxon>Phormidesmis</taxon>
    </lineage>
</organism>
<reference evidence="2 3" key="1">
    <citation type="submission" date="2015-09" db="EMBL/GenBank/DDBJ databases">
        <title>Identification and resolution of microdiversity through metagenomic sequencing of parallel consortia.</title>
        <authorList>
            <person name="Nelson W.C."/>
            <person name="Romine M.F."/>
            <person name="Lindemann S.R."/>
        </authorList>
    </citation>
    <scope>NUCLEOTIDE SEQUENCE [LARGE SCALE GENOMIC DNA]</scope>
    <source>
        <strain evidence="2">Ana</strain>
    </source>
</reference>
<sequence length="247" mass="26882">MSQHYLLGAFVSLVAWSSTYIPATLHQSAGVQIGSTAQAQVRWTPNPDRGSASSTLSGGRRGSSASGCGIDSQLSDPRITLLVPDDAEGLTTQSQPTLSWYLESEQPADMEFVLSHPTKATPVYRQQLSAQEGLVEMPLPESAALETGVRYRWTVFLNCEGTDEKVHARSFVERIPESGLADVNTMPPVEQADAYAERGIWYDALNTLISSYRAEAQMSTLLEIRNLLDQANTDVPLELYLATADAS</sequence>